<reference evidence="2" key="2">
    <citation type="submission" date="2023-05" db="EMBL/GenBank/DDBJ databases">
        <authorList>
            <consortium name="Lawrence Berkeley National Laboratory"/>
            <person name="Steindorff A."/>
            <person name="Hensen N."/>
            <person name="Bonometti L."/>
            <person name="Westerberg I."/>
            <person name="Brannstrom I.O."/>
            <person name="Guillou S."/>
            <person name="Cros-Aarteil S."/>
            <person name="Calhoun S."/>
            <person name="Haridas S."/>
            <person name="Kuo A."/>
            <person name="Mondo S."/>
            <person name="Pangilinan J."/>
            <person name="Riley R."/>
            <person name="Labutti K."/>
            <person name="Andreopoulos B."/>
            <person name="Lipzen A."/>
            <person name="Chen C."/>
            <person name="Yanf M."/>
            <person name="Daum C."/>
            <person name="Ng V."/>
            <person name="Clum A."/>
            <person name="Ohm R."/>
            <person name="Martin F."/>
            <person name="Silar P."/>
            <person name="Natvig D."/>
            <person name="Lalanne C."/>
            <person name="Gautier V."/>
            <person name="Ament-Velasquez S.L."/>
            <person name="Kruys A."/>
            <person name="Hutchinson M.I."/>
            <person name="Powell A.J."/>
            <person name="Barry K."/>
            <person name="Miller A.N."/>
            <person name="Grigoriev I.V."/>
            <person name="Debuchy R."/>
            <person name="Gladieux P."/>
            <person name="Thoren M.H."/>
            <person name="Johannesson H."/>
        </authorList>
    </citation>
    <scope>NUCLEOTIDE SEQUENCE</scope>
    <source>
        <strain evidence="2">CBS 990.96</strain>
    </source>
</reference>
<evidence type="ECO:0000259" key="1">
    <source>
        <dbReference type="Pfam" id="PF08241"/>
    </source>
</evidence>
<protein>
    <recommendedName>
        <fullName evidence="1">Methyltransferase type 11 domain-containing protein</fullName>
    </recommendedName>
</protein>
<dbReference type="EMBL" id="MU865598">
    <property type="protein sequence ID" value="KAK4221020.1"/>
    <property type="molecule type" value="Genomic_DNA"/>
</dbReference>
<reference evidence="2" key="1">
    <citation type="journal article" date="2023" name="Mol. Phylogenet. Evol.">
        <title>Genome-scale phylogeny and comparative genomics of the fungal order Sordariales.</title>
        <authorList>
            <person name="Hensen N."/>
            <person name="Bonometti L."/>
            <person name="Westerberg I."/>
            <person name="Brannstrom I.O."/>
            <person name="Guillou S."/>
            <person name="Cros-Aarteil S."/>
            <person name="Calhoun S."/>
            <person name="Haridas S."/>
            <person name="Kuo A."/>
            <person name="Mondo S."/>
            <person name="Pangilinan J."/>
            <person name="Riley R."/>
            <person name="LaButti K."/>
            <person name="Andreopoulos B."/>
            <person name="Lipzen A."/>
            <person name="Chen C."/>
            <person name="Yan M."/>
            <person name="Daum C."/>
            <person name="Ng V."/>
            <person name="Clum A."/>
            <person name="Steindorff A."/>
            <person name="Ohm R.A."/>
            <person name="Martin F."/>
            <person name="Silar P."/>
            <person name="Natvig D.O."/>
            <person name="Lalanne C."/>
            <person name="Gautier V."/>
            <person name="Ament-Velasquez S.L."/>
            <person name="Kruys A."/>
            <person name="Hutchinson M.I."/>
            <person name="Powell A.J."/>
            <person name="Barry K."/>
            <person name="Miller A.N."/>
            <person name="Grigoriev I.V."/>
            <person name="Debuchy R."/>
            <person name="Gladieux P."/>
            <person name="Hiltunen Thoren M."/>
            <person name="Johannesson H."/>
        </authorList>
    </citation>
    <scope>NUCLEOTIDE SEQUENCE</scope>
    <source>
        <strain evidence="2">CBS 990.96</strain>
    </source>
</reference>
<dbReference type="Pfam" id="PF08241">
    <property type="entry name" value="Methyltransf_11"/>
    <property type="match status" value="1"/>
</dbReference>
<feature type="domain" description="Methyltransferase type 11" evidence="1">
    <location>
        <begin position="19"/>
        <end position="108"/>
    </location>
</feature>
<gene>
    <name evidence="2" type="ORF">QBC38DRAFT_523918</name>
</gene>
<accession>A0AAN7BGF4</accession>
<dbReference type="Proteomes" id="UP001301958">
    <property type="component" value="Unassembled WGS sequence"/>
</dbReference>
<proteinExistence type="predicted"/>
<evidence type="ECO:0000313" key="2">
    <source>
        <dbReference type="EMBL" id="KAK4221020.1"/>
    </source>
</evidence>
<dbReference type="GO" id="GO:0008757">
    <property type="term" value="F:S-adenosylmethionine-dependent methyltransferase activity"/>
    <property type="evidence" value="ECO:0007669"/>
    <property type="project" value="InterPro"/>
</dbReference>
<organism evidence="2 3">
    <name type="scientific">Podospora fimiseda</name>
    <dbReference type="NCBI Taxonomy" id="252190"/>
    <lineage>
        <taxon>Eukaryota</taxon>
        <taxon>Fungi</taxon>
        <taxon>Dikarya</taxon>
        <taxon>Ascomycota</taxon>
        <taxon>Pezizomycotina</taxon>
        <taxon>Sordariomycetes</taxon>
        <taxon>Sordariomycetidae</taxon>
        <taxon>Sordariales</taxon>
        <taxon>Podosporaceae</taxon>
        <taxon>Podospora</taxon>
    </lineage>
</organism>
<name>A0AAN7BGF4_9PEZI</name>
<sequence>YFPSVALTDQLNIDSSARFELTLFDLNDSSLSVAEERIKKDHANNLDKIAIETVHHDALDLPIPDYLKKQFTSVSMFNLLHCIAAPCQDKVKAFQLAADALVDGGVLAGCTVLPAAETGRNSWVAGGHSKWYNDINKVFANKEDKRDVLEDGLNKWFEEVETRIVGSMLIFKAKGPKRGQDVVKIEKKSAPGQMVQVEQVEIA</sequence>
<comment type="caution">
    <text evidence="2">The sequence shown here is derived from an EMBL/GenBank/DDBJ whole genome shotgun (WGS) entry which is preliminary data.</text>
</comment>
<dbReference type="SUPFAM" id="SSF53335">
    <property type="entry name" value="S-adenosyl-L-methionine-dependent methyltransferases"/>
    <property type="match status" value="1"/>
</dbReference>
<keyword evidence="3" id="KW-1185">Reference proteome</keyword>
<feature type="non-terminal residue" evidence="2">
    <location>
        <position position="1"/>
    </location>
</feature>
<dbReference type="Gene3D" id="3.40.50.150">
    <property type="entry name" value="Vaccinia Virus protein VP39"/>
    <property type="match status" value="1"/>
</dbReference>
<dbReference type="InterPro" id="IPR029063">
    <property type="entry name" value="SAM-dependent_MTases_sf"/>
</dbReference>
<dbReference type="InterPro" id="IPR013216">
    <property type="entry name" value="Methyltransf_11"/>
</dbReference>
<evidence type="ECO:0000313" key="3">
    <source>
        <dbReference type="Proteomes" id="UP001301958"/>
    </source>
</evidence>
<dbReference type="AlphaFoldDB" id="A0AAN7BGF4"/>